<dbReference type="SMART" id="SM00195">
    <property type="entry name" value="DSPc"/>
    <property type="match status" value="1"/>
</dbReference>
<dbReference type="InterPro" id="IPR029260">
    <property type="entry name" value="DSPn"/>
</dbReference>
<evidence type="ECO:0000256" key="4">
    <source>
        <dbReference type="ARBA" id="ARBA00013064"/>
    </source>
</evidence>
<dbReference type="EC" id="3.1.3.48" evidence="4"/>
<dbReference type="GO" id="GO:0051321">
    <property type="term" value="P:meiotic cell cycle"/>
    <property type="evidence" value="ECO:0007669"/>
    <property type="project" value="UniProtKB-KW"/>
</dbReference>
<comment type="similarity">
    <text evidence="3">Belongs to the protein-tyrosine phosphatase family. Non-receptor class CDC14 subfamily.</text>
</comment>
<dbReference type="GO" id="GO:0005737">
    <property type="term" value="C:cytoplasm"/>
    <property type="evidence" value="ECO:0007669"/>
    <property type="project" value="UniProtKB-SubCell"/>
</dbReference>
<evidence type="ECO:0000256" key="13">
    <source>
        <dbReference type="ARBA" id="ARBA00023306"/>
    </source>
</evidence>
<feature type="compositionally biased region" description="Basic and acidic residues" evidence="14">
    <location>
        <begin position="193"/>
        <end position="221"/>
    </location>
</feature>
<sequence>MSSADKTCSHAILKYETKFREVLRNWANVDTYLVEEYLPSTMCPICGARLAKPTSRLCVCLNESCRRWRDRDSVGTRTSREWANAFGTKGHDLLPSAGPKFYTQSKDTISHSPMTMSSLDIHKTLSSAALDPTLEPSGPPPPPSPSDNVVAGKKHTSTPPPPPIPARSSRRPVSAVLTSGRKLFKSTGDDQESSERSEKDLVTTLDSTRRDVAQLHGDRLRPLATGEAQTRDGKDKPRPQRRQRKSRTAATVVEDIDREASNVCEFLEAQRQNKVLCLYTQPEDDKRANAAFAICCYMMLLHDKTPEEAYAHVEFIYPPIQPYRDAGCGPSTFSLTILDCLRGLRKGLDRGLLRLDQFDVKEYEHYENPRNGDFNWMTPSFIAFAAPQDTLTYNDFLKRQAEVSLQGGGAVADSGVDTSLSSESTADSSSESSTRSPTPSSIHSSNNISRRSTPSIQSMERVPEMECGKHSSSSSSSSTDSTLNIGASDIHATAESTLSHHDDQDNSESKNPKNSSSPDEEHGGIEKKTSKDPVKRTPTRLSKSFRSILDYFGSHNVQSVIRLNDKTYDEAHFRARGIEHHDLQFPDGTCPPWDIVEKFLDLCKDIIEHKNGVIAVHCMAGLGRTGTLIGVYLMRQYGMTARETIAFLRLMRPGSVVGPQQNWLVANEQRIRQTSWEDRQEILHQQQHLQRMNPHLNSSSPQSSRTQSPIASMMATPATDYEQVFSRANSEGLDSPWFGVKAEVDDGAMEVLEDEDESSRSTSMEETATGDESSLDSAESTEQDDSMGEDRTCASSELDAVLVHGPVPRSGGKNVHHRISLSSLESLTAAIENGSCLSDESDMETTLPASGNTLQ</sequence>
<keyword evidence="6" id="KW-0597">Phosphoprotein</keyword>
<dbReference type="Proteomes" id="UP000717515">
    <property type="component" value="Unassembled WGS sequence"/>
</dbReference>
<dbReference type="GO" id="GO:0007096">
    <property type="term" value="P:regulation of exit from mitosis"/>
    <property type="evidence" value="ECO:0007669"/>
    <property type="project" value="UniProtKB-ARBA"/>
</dbReference>
<feature type="region of interest" description="Disordered" evidence="14">
    <location>
        <begin position="408"/>
        <end position="484"/>
    </location>
</feature>
<evidence type="ECO:0000256" key="6">
    <source>
        <dbReference type="ARBA" id="ARBA00022553"/>
    </source>
</evidence>
<dbReference type="InterPro" id="IPR000387">
    <property type="entry name" value="Tyr_Pase_dom"/>
</dbReference>
<dbReference type="GO" id="GO:0051301">
    <property type="term" value="P:cell division"/>
    <property type="evidence" value="ECO:0007669"/>
    <property type="project" value="UniProtKB-KW"/>
</dbReference>
<gene>
    <name evidence="17" type="ORF">KVV02_000354</name>
</gene>
<keyword evidence="10" id="KW-0904">Protein phosphatase</keyword>
<feature type="region of interest" description="Disordered" evidence="14">
    <location>
        <begin position="751"/>
        <end position="815"/>
    </location>
</feature>
<feature type="non-terminal residue" evidence="17">
    <location>
        <position position="1"/>
    </location>
</feature>
<evidence type="ECO:0000256" key="9">
    <source>
        <dbReference type="ARBA" id="ARBA00022801"/>
    </source>
</evidence>
<keyword evidence="5" id="KW-0963">Cytoplasm</keyword>
<keyword evidence="11" id="KW-0539">Nucleus</keyword>
<keyword evidence="12" id="KW-0469">Meiosis</keyword>
<dbReference type="EMBL" id="JAIFTL010000060">
    <property type="protein sequence ID" value="KAG9324677.1"/>
    <property type="molecule type" value="Genomic_DNA"/>
</dbReference>
<dbReference type="GO" id="GO:0004725">
    <property type="term" value="F:protein tyrosine phosphatase activity"/>
    <property type="evidence" value="ECO:0007669"/>
    <property type="project" value="UniProtKB-EC"/>
</dbReference>
<feature type="region of interest" description="Disordered" evidence="14">
    <location>
        <begin position="691"/>
        <end position="710"/>
    </location>
</feature>
<comment type="subcellular location">
    <subcellularLocation>
        <location evidence="2">Cytoplasm</location>
    </subcellularLocation>
    <subcellularLocation>
        <location evidence="1">Nucleus</location>
    </subcellularLocation>
</comment>
<feature type="compositionally biased region" description="Basic and acidic residues" evidence="14">
    <location>
        <begin position="498"/>
        <end position="511"/>
    </location>
</feature>
<dbReference type="InterPro" id="IPR000340">
    <property type="entry name" value="Dual-sp_phosphatase_cat-dom"/>
</dbReference>
<dbReference type="InterPro" id="IPR050561">
    <property type="entry name" value="PTP"/>
</dbReference>
<dbReference type="Gene3D" id="3.90.190.10">
    <property type="entry name" value="Protein tyrosine phosphatase superfamily"/>
    <property type="match status" value="2"/>
</dbReference>
<dbReference type="InterPro" id="IPR029021">
    <property type="entry name" value="Prot-tyrosine_phosphatase-like"/>
</dbReference>
<dbReference type="SMART" id="SM00404">
    <property type="entry name" value="PTPc_motif"/>
    <property type="match status" value="1"/>
</dbReference>
<evidence type="ECO:0000256" key="7">
    <source>
        <dbReference type="ARBA" id="ARBA00022618"/>
    </source>
</evidence>
<evidence type="ECO:0000256" key="2">
    <source>
        <dbReference type="ARBA" id="ARBA00004496"/>
    </source>
</evidence>
<feature type="compositionally biased region" description="Basic and acidic residues" evidence="14">
    <location>
        <begin position="519"/>
        <end position="535"/>
    </location>
</feature>
<dbReference type="SUPFAM" id="SSF52799">
    <property type="entry name" value="(Phosphotyrosine protein) phosphatases II"/>
    <property type="match status" value="2"/>
</dbReference>
<dbReference type="CDD" id="cd17657">
    <property type="entry name" value="CDC14_N"/>
    <property type="match status" value="1"/>
</dbReference>
<feature type="compositionally biased region" description="Low complexity" evidence="14">
    <location>
        <begin position="698"/>
        <end position="709"/>
    </location>
</feature>
<evidence type="ECO:0000313" key="17">
    <source>
        <dbReference type="EMBL" id="KAG9324677.1"/>
    </source>
</evidence>
<evidence type="ECO:0000313" key="18">
    <source>
        <dbReference type="Proteomes" id="UP000717515"/>
    </source>
</evidence>
<dbReference type="InterPro" id="IPR016130">
    <property type="entry name" value="Tyr_Pase_AS"/>
</dbReference>
<evidence type="ECO:0000256" key="3">
    <source>
        <dbReference type="ARBA" id="ARBA00007315"/>
    </source>
</evidence>
<feature type="region of interest" description="Disordered" evidence="14">
    <location>
        <begin position="497"/>
        <end position="539"/>
    </location>
</feature>
<protein>
    <recommendedName>
        <fullName evidence="4">protein-tyrosine-phosphatase</fullName>
        <ecNumber evidence="4">3.1.3.48</ecNumber>
    </recommendedName>
</protein>
<dbReference type="GO" id="GO:0033554">
    <property type="term" value="P:cellular response to stress"/>
    <property type="evidence" value="ECO:0007669"/>
    <property type="project" value="UniProtKB-ARBA"/>
</dbReference>
<dbReference type="AlphaFoldDB" id="A0A9P8A5G5"/>
<keyword evidence="13" id="KW-0131">Cell cycle</keyword>
<evidence type="ECO:0000256" key="12">
    <source>
        <dbReference type="ARBA" id="ARBA00023254"/>
    </source>
</evidence>
<evidence type="ECO:0000256" key="14">
    <source>
        <dbReference type="SAM" id="MobiDB-lite"/>
    </source>
</evidence>
<keyword evidence="8" id="KW-0498">Mitosis</keyword>
<evidence type="ECO:0000259" key="15">
    <source>
        <dbReference type="PROSITE" id="PS50054"/>
    </source>
</evidence>
<accession>A0A9P8A5G5</accession>
<dbReference type="PROSITE" id="PS50054">
    <property type="entry name" value="TYR_PHOSPHATASE_DUAL"/>
    <property type="match status" value="1"/>
</dbReference>
<dbReference type="InterPro" id="IPR020422">
    <property type="entry name" value="TYR_PHOSPHATASE_DUAL_dom"/>
</dbReference>
<name>A0A9P8A5G5_MORAP</name>
<keyword evidence="7" id="KW-0132">Cell division</keyword>
<reference evidence="17" key="1">
    <citation type="submission" date="2021-07" db="EMBL/GenBank/DDBJ databases">
        <title>Draft genome of Mortierella alpina, strain LL118, isolated from an aspen leaf litter sample.</title>
        <authorList>
            <person name="Yang S."/>
            <person name="Vinatzer B.A."/>
        </authorList>
    </citation>
    <scope>NUCLEOTIDE SEQUENCE</scope>
    <source>
        <strain evidence="17">LL118</strain>
    </source>
</reference>
<feature type="region of interest" description="Disordered" evidence="14">
    <location>
        <begin position="130"/>
        <end position="250"/>
    </location>
</feature>
<dbReference type="FunFam" id="3.90.190.10:FF:000038">
    <property type="entry name" value="Tyrosine-protein phosphatase CDC14"/>
    <property type="match status" value="1"/>
</dbReference>
<dbReference type="GO" id="GO:0031981">
    <property type="term" value="C:nuclear lumen"/>
    <property type="evidence" value="ECO:0007669"/>
    <property type="project" value="UniProtKB-ARBA"/>
</dbReference>
<dbReference type="PROSITE" id="PS50056">
    <property type="entry name" value="TYR_PHOSPHATASE_2"/>
    <property type="match status" value="1"/>
</dbReference>
<evidence type="ECO:0000256" key="5">
    <source>
        <dbReference type="ARBA" id="ARBA00022490"/>
    </source>
</evidence>
<proteinExistence type="inferred from homology"/>
<evidence type="ECO:0000256" key="11">
    <source>
        <dbReference type="ARBA" id="ARBA00023242"/>
    </source>
</evidence>
<dbReference type="InterPro" id="IPR003595">
    <property type="entry name" value="Tyr_Pase_cat"/>
</dbReference>
<dbReference type="Pfam" id="PF14671">
    <property type="entry name" value="DSPn"/>
    <property type="match status" value="1"/>
</dbReference>
<comment type="caution">
    <text evidence="17">The sequence shown here is derived from an EMBL/GenBank/DDBJ whole genome shotgun (WGS) entry which is preliminary data.</text>
</comment>
<evidence type="ECO:0000256" key="8">
    <source>
        <dbReference type="ARBA" id="ARBA00022776"/>
    </source>
</evidence>
<feature type="compositionally biased region" description="Low complexity" evidence="14">
    <location>
        <begin position="417"/>
        <end position="453"/>
    </location>
</feature>
<evidence type="ECO:0000256" key="1">
    <source>
        <dbReference type="ARBA" id="ARBA00004123"/>
    </source>
</evidence>
<dbReference type="GO" id="GO:0005815">
    <property type="term" value="C:microtubule organizing center"/>
    <property type="evidence" value="ECO:0007669"/>
    <property type="project" value="UniProtKB-ARBA"/>
</dbReference>
<dbReference type="GO" id="GO:0000278">
    <property type="term" value="P:mitotic cell cycle"/>
    <property type="evidence" value="ECO:0007669"/>
    <property type="project" value="UniProtKB-ARBA"/>
</dbReference>
<feature type="compositionally biased region" description="Polar residues" evidence="14">
    <location>
        <begin position="760"/>
        <end position="778"/>
    </location>
</feature>
<keyword evidence="9" id="KW-0378">Hydrolase</keyword>
<evidence type="ECO:0000259" key="16">
    <source>
        <dbReference type="PROSITE" id="PS50056"/>
    </source>
</evidence>
<dbReference type="Pfam" id="PF00782">
    <property type="entry name" value="DSPc"/>
    <property type="match status" value="1"/>
</dbReference>
<feature type="domain" description="Tyrosine-protein phosphatase" evidence="15">
    <location>
        <begin position="532"/>
        <end position="677"/>
    </location>
</feature>
<feature type="domain" description="Tyrosine specific protein phosphatases" evidence="16">
    <location>
        <begin position="597"/>
        <end position="663"/>
    </location>
</feature>
<feature type="compositionally biased region" description="Basic and acidic residues" evidence="14">
    <location>
        <begin position="229"/>
        <end position="238"/>
    </location>
</feature>
<dbReference type="PANTHER" id="PTHR23339">
    <property type="entry name" value="TYROSINE SPECIFIC PROTEIN PHOSPHATASE AND DUAL SPECIFICITY PROTEIN PHOSPHATASE"/>
    <property type="match status" value="1"/>
</dbReference>
<dbReference type="GO" id="GO:0032954">
    <property type="term" value="P:regulation of cytokinetic process"/>
    <property type="evidence" value="ECO:0007669"/>
    <property type="project" value="UniProtKB-ARBA"/>
</dbReference>
<dbReference type="PROSITE" id="PS00383">
    <property type="entry name" value="TYR_PHOSPHATASE_1"/>
    <property type="match status" value="1"/>
</dbReference>
<feature type="region of interest" description="Disordered" evidence="14">
    <location>
        <begin position="835"/>
        <end position="855"/>
    </location>
</feature>
<evidence type="ECO:0000256" key="10">
    <source>
        <dbReference type="ARBA" id="ARBA00022912"/>
    </source>
</evidence>
<organism evidence="17 18">
    <name type="scientific">Mortierella alpina</name>
    <name type="common">Oleaginous fungus</name>
    <name type="synonym">Mortierella renispora</name>
    <dbReference type="NCBI Taxonomy" id="64518"/>
    <lineage>
        <taxon>Eukaryota</taxon>
        <taxon>Fungi</taxon>
        <taxon>Fungi incertae sedis</taxon>
        <taxon>Mucoromycota</taxon>
        <taxon>Mortierellomycotina</taxon>
        <taxon>Mortierellomycetes</taxon>
        <taxon>Mortierellales</taxon>
        <taxon>Mortierellaceae</taxon>
        <taxon>Mortierella</taxon>
    </lineage>
</organism>